<keyword evidence="2" id="KW-1185">Reference proteome</keyword>
<accession>A0ACB8EJR2</accession>
<name>A0ACB8EJR2_9SAUR</name>
<evidence type="ECO:0000313" key="2">
    <source>
        <dbReference type="Proteomes" id="UP000827872"/>
    </source>
</evidence>
<protein>
    <submittedName>
        <fullName evidence="1">Uncharacterized protein</fullName>
    </submittedName>
</protein>
<dbReference type="Proteomes" id="UP000827872">
    <property type="component" value="Linkage Group LG03"/>
</dbReference>
<proteinExistence type="predicted"/>
<organism evidence="1 2">
    <name type="scientific">Sphaerodactylus townsendi</name>
    <dbReference type="NCBI Taxonomy" id="933632"/>
    <lineage>
        <taxon>Eukaryota</taxon>
        <taxon>Metazoa</taxon>
        <taxon>Chordata</taxon>
        <taxon>Craniata</taxon>
        <taxon>Vertebrata</taxon>
        <taxon>Euteleostomi</taxon>
        <taxon>Lepidosauria</taxon>
        <taxon>Squamata</taxon>
        <taxon>Bifurcata</taxon>
        <taxon>Gekkota</taxon>
        <taxon>Sphaerodactylidae</taxon>
        <taxon>Sphaerodactylus</taxon>
    </lineage>
</organism>
<sequence length="663" mass="70017">MVPQMSTPILEEVPLVFPSPQHVKVSSPRGRPNLPVPEISELPEETPNLHSELLCQLPSLTHLAPDSQTPPLESVQPCGESTDFQDLKEQALPHSDIPVPPEQLYPLLETALSCEDVCHLSISSLDEDSQILVKEELPVPSCVGGLPSPASLVVFAEEVQPVTLAGMQEETAFQVKQSPSASLVDSPLRIMVEPQTAEDGEGHGGFDKMAKASAQPLYEEEEWQRKVFPVEDETLRMSCTDFEGKVYLNTEGAQELATPQTEELNRAVVLAEDGIVEAQPLEKHPDTSQGVVDKSSLSFPVDAVALLPAESMGDADAGHGGVSGSVGECSCIGGPGGDAVAEVCLGSLKPEDAPKCEEPDPLPRLSGEVSPGSGIGQLSMPKPQTLPLKSLELLQEPPTQLPEAPELLLSCSVLNGHSPERGGSSSKSSTLSGPDLAGKSSSETSTPEELRDYDSSSGVESKSDEKLEQTCHQLLSPLEDLPGELDLGIHMEKGDDEAETLPADEILGDPPTEPTVSSEEEVDLDADLLKDPAFTETVCLSRSPPGKPSLAHSVEESDEPGSGDAGTETPASTNSAASCDVFGAFHLHSTDSCGKSPGLSSLESEEHSTEGSKEPLPKESHSKTPVDWEHPAPATPASQKTRVQDEEASLPFAATHNLAAGNV</sequence>
<evidence type="ECO:0000313" key="1">
    <source>
        <dbReference type="EMBL" id="KAH7992764.1"/>
    </source>
</evidence>
<reference evidence="1" key="1">
    <citation type="submission" date="2021-08" db="EMBL/GenBank/DDBJ databases">
        <title>The first chromosome-level gecko genome reveals the dynamic sex chromosomes of Neotropical dwarf geckos (Sphaerodactylidae: Sphaerodactylus).</title>
        <authorList>
            <person name="Pinto B.J."/>
            <person name="Keating S.E."/>
            <person name="Gamble T."/>
        </authorList>
    </citation>
    <scope>NUCLEOTIDE SEQUENCE</scope>
    <source>
        <strain evidence="1">TG3544</strain>
    </source>
</reference>
<dbReference type="EMBL" id="CM037616">
    <property type="protein sequence ID" value="KAH7992764.1"/>
    <property type="molecule type" value="Genomic_DNA"/>
</dbReference>
<comment type="caution">
    <text evidence="1">The sequence shown here is derived from an EMBL/GenBank/DDBJ whole genome shotgun (WGS) entry which is preliminary data.</text>
</comment>
<gene>
    <name evidence="1" type="ORF">K3G42_026989</name>
</gene>